<sequence>MRLMRFAPHFAPHFVLVAAALAAGVANASPTDPRNGAEFTTLAQPQATQAVGKKVEVIEFFAYHSGACNAFEPTLVNWAKKQGDNIVMRRIPLPFQGPLDPEARLFLTLEAMGKLDEYHHRVFRAVHVERKRLMKDDDIIAWASANGLDKAKFMEAWNSFGVQTRLKRLSQIANAYKVSGTPTVVIDGKYVVSPDAVRQANKIQDVGQLMTATGQVLDALVSKAAASK</sequence>
<evidence type="ECO:0000256" key="1">
    <source>
        <dbReference type="ARBA" id="ARBA00004418"/>
    </source>
</evidence>
<dbReference type="InterPro" id="IPR001853">
    <property type="entry name" value="DSBA-like_thioredoxin_dom"/>
</dbReference>
<dbReference type="InterPro" id="IPR050824">
    <property type="entry name" value="Thiol_disulfide_DsbA"/>
</dbReference>
<evidence type="ECO:0000313" key="11">
    <source>
        <dbReference type="Proteomes" id="UP000321413"/>
    </source>
</evidence>
<dbReference type="PANTHER" id="PTHR35891:SF3">
    <property type="entry name" value="THIOL:DISULFIDE INTERCHANGE PROTEIN DSBL"/>
    <property type="match status" value="1"/>
</dbReference>
<comment type="subcellular location">
    <subcellularLocation>
        <location evidence="1 7">Periplasm</location>
    </subcellularLocation>
</comment>
<protein>
    <recommendedName>
        <fullName evidence="7">Thiol:disulfide interchange protein</fullName>
    </recommendedName>
</protein>
<dbReference type="PROSITE" id="PS51352">
    <property type="entry name" value="THIOREDOXIN_2"/>
    <property type="match status" value="1"/>
</dbReference>
<comment type="caution">
    <text evidence="10">The sequence shown here is derived from an EMBL/GenBank/DDBJ whole genome shotgun (WGS) entry which is preliminary data.</text>
</comment>
<dbReference type="Proteomes" id="UP000321413">
    <property type="component" value="Unassembled WGS sequence"/>
</dbReference>
<keyword evidence="3 8" id="KW-0732">Signal</keyword>
<gene>
    <name evidence="10" type="ORF">FVD38_00255</name>
</gene>
<evidence type="ECO:0000259" key="9">
    <source>
        <dbReference type="PROSITE" id="PS51352"/>
    </source>
</evidence>
<keyword evidence="4 7" id="KW-0574">Periplasm</keyword>
<feature type="domain" description="Thioredoxin" evidence="9">
    <location>
        <begin position="19"/>
        <end position="208"/>
    </location>
</feature>
<dbReference type="PIRSF" id="PIRSF001488">
    <property type="entry name" value="Tdi_protein"/>
    <property type="match status" value="1"/>
</dbReference>
<dbReference type="GO" id="GO:0016491">
    <property type="term" value="F:oxidoreductase activity"/>
    <property type="evidence" value="ECO:0007669"/>
    <property type="project" value="InterPro"/>
</dbReference>
<dbReference type="PANTHER" id="PTHR35891">
    <property type="entry name" value="THIOL:DISULFIDE INTERCHANGE PROTEIN DSBA"/>
    <property type="match status" value="1"/>
</dbReference>
<evidence type="ECO:0000256" key="7">
    <source>
        <dbReference type="PIRNR" id="PIRNR001488"/>
    </source>
</evidence>
<feature type="chain" id="PRO_5022877842" description="Thiol:disulfide interchange protein" evidence="8">
    <location>
        <begin position="29"/>
        <end position="228"/>
    </location>
</feature>
<evidence type="ECO:0000256" key="2">
    <source>
        <dbReference type="ARBA" id="ARBA00005791"/>
    </source>
</evidence>
<dbReference type="SUPFAM" id="SSF52833">
    <property type="entry name" value="Thioredoxin-like"/>
    <property type="match status" value="1"/>
</dbReference>
<evidence type="ECO:0000256" key="8">
    <source>
        <dbReference type="SAM" id="SignalP"/>
    </source>
</evidence>
<comment type="similarity">
    <text evidence="2">Belongs to the thioredoxin family. DsbA subfamily.</text>
</comment>
<dbReference type="InterPro" id="IPR013766">
    <property type="entry name" value="Thioredoxin_domain"/>
</dbReference>
<keyword evidence="11" id="KW-1185">Reference proteome</keyword>
<dbReference type="EMBL" id="VPFD01000001">
    <property type="protein sequence ID" value="TXG02205.1"/>
    <property type="molecule type" value="Genomic_DNA"/>
</dbReference>
<dbReference type="InterPro" id="IPR023205">
    <property type="entry name" value="DsbA/DsbL"/>
</dbReference>
<reference evidence="10 11" key="1">
    <citation type="submission" date="2019-08" db="EMBL/GenBank/DDBJ databases">
        <title>Massilia golmudensis sp. nov., isolated from sand in the Qinghai-Tibetan Plateau.</title>
        <authorList>
            <person name="Zhang B."/>
        </authorList>
    </citation>
    <scope>NUCLEOTIDE SEQUENCE [LARGE SCALE GENOMIC DNA]</scope>
    <source>
        <strain evidence="10 11">GEM5</strain>
    </source>
</reference>
<dbReference type="AlphaFoldDB" id="A0A5C7G810"/>
<name>A0A5C7G810_9BURK</name>
<feature type="signal peptide" evidence="8">
    <location>
        <begin position="1"/>
        <end position="28"/>
    </location>
</feature>
<accession>A0A5C7G810</accession>
<keyword evidence="5 7" id="KW-1015">Disulfide bond</keyword>
<keyword evidence="6" id="KW-0676">Redox-active center</keyword>
<evidence type="ECO:0000256" key="3">
    <source>
        <dbReference type="ARBA" id="ARBA00022729"/>
    </source>
</evidence>
<dbReference type="InterPro" id="IPR036249">
    <property type="entry name" value="Thioredoxin-like_sf"/>
</dbReference>
<evidence type="ECO:0000256" key="4">
    <source>
        <dbReference type="ARBA" id="ARBA00022764"/>
    </source>
</evidence>
<evidence type="ECO:0000256" key="6">
    <source>
        <dbReference type="ARBA" id="ARBA00023284"/>
    </source>
</evidence>
<evidence type="ECO:0000313" key="10">
    <source>
        <dbReference type="EMBL" id="TXG02205.1"/>
    </source>
</evidence>
<dbReference type="Pfam" id="PF01323">
    <property type="entry name" value="DSBA"/>
    <property type="match status" value="1"/>
</dbReference>
<organism evidence="10 11">
    <name type="scientific">Massilia arenae</name>
    <dbReference type="NCBI Taxonomy" id="2603288"/>
    <lineage>
        <taxon>Bacteria</taxon>
        <taxon>Pseudomonadati</taxon>
        <taxon>Pseudomonadota</taxon>
        <taxon>Betaproteobacteria</taxon>
        <taxon>Burkholderiales</taxon>
        <taxon>Oxalobacteraceae</taxon>
        <taxon>Telluria group</taxon>
        <taxon>Massilia</taxon>
    </lineage>
</organism>
<dbReference type="Gene3D" id="3.40.30.10">
    <property type="entry name" value="Glutaredoxin"/>
    <property type="match status" value="1"/>
</dbReference>
<evidence type="ECO:0000256" key="5">
    <source>
        <dbReference type="ARBA" id="ARBA00023157"/>
    </source>
</evidence>
<proteinExistence type="inferred from homology"/>
<dbReference type="GO" id="GO:0042597">
    <property type="term" value="C:periplasmic space"/>
    <property type="evidence" value="ECO:0007669"/>
    <property type="project" value="UniProtKB-SubCell"/>
</dbReference>
<dbReference type="CDD" id="cd03019">
    <property type="entry name" value="DsbA_DsbA"/>
    <property type="match status" value="1"/>
</dbReference>
<dbReference type="RefSeq" id="WP_147933006.1">
    <property type="nucleotide sequence ID" value="NZ_VPFD01000001.1"/>
</dbReference>